<keyword evidence="8" id="KW-1185">Reference proteome</keyword>
<dbReference type="InterPro" id="IPR005494">
    <property type="entry name" value="GSPS_pre-ATP-grasp-like_dom"/>
</dbReference>
<evidence type="ECO:0000313" key="7">
    <source>
        <dbReference type="EMBL" id="MDT0632141.1"/>
    </source>
</evidence>
<keyword evidence="1" id="KW-0436">Ligase</keyword>
<evidence type="ECO:0000256" key="2">
    <source>
        <dbReference type="ARBA" id="ARBA00022723"/>
    </source>
</evidence>
<keyword evidence="5" id="KW-0460">Magnesium</keyword>
<gene>
    <name evidence="7" type="ORF">RM540_10335</name>
</gene>
<sequence>MSTTETNRAAPPEAPAPPIRLRRVGTLPAEALDAAGWSWLYDEGAADYLTDDVVVVTEAEAEALYLAGAELYDMIVQAADHVVEADRLGEMGLPDVMHDLVRQTWEDERQWHVWGRFDLAGGVGGVPIKLIEFNADTATLLPESSLLQWAQVSRADPEAVQYNALYEHLVEQFGRLKGRNPDLVYDGRASLLATDVDGLREDAANLAVLAAAAEEAGFSVTARPVHEVHFAPGEGVFTFEEGAGWTRHDFVVKLVPWESFVEDEPEIFETLAGLILDRHVVVANPPYALLLQSKRLLKVLWERFEGHPLLLPAHYTPIETGRFVEKVAFGREGANVTLYDALGNETLRTPGDYDVYPTVFQAWADLPHDANVDLYQTGLVWAFEPCAIGFRKGGEVIGNESPFVGHVVEE</sequence>
<keyword evidence="4" id="KW-0067">ATP-binding</keyword>
<name>A0ABU3BS77_9BACT</name>
<dbReference type="Proteomes" id="UP001267426">
    <property type="component" value="Unassembled WGS sequence"/>
</dbReference>
<dbReference type="Pfam" id="PF03738">
    <property type="entry name" value="GSP_synth"/>
    <property type="match status" value="1"/>
</dbReference>
<proteinExistence type="predicted"/>
<dbReference type="EMBL" id="JAVRHT010000022">
    <property type="protein sequence ID" value="MDT0632141.1"/>
    <property type="molecule type" value="Genomic_DNA"/>
</dbReference>
<accession>A0ABU3BS77</accession>
<evidence type="ECO:0000256" key="1">
    <source>
        <dbReference type="ARBA" id="ARBA00022598"/>
    </source>
</evidence>
<keyword evidence="3" id="KW-0547">Nucleotide-binding</keyword>
<reference evidence="7 8" key="1">
    <citation type="submission" date="2023-09" db="EMBL/GenBank/DDBJ databases">
        <authorList>
            <person name="Rey-Velasco X."/>
        </authorList>
    </citation>
    <scope>NUCLEOTIDE SEQUENCE [LARGE SCALE GENOMIC DNA]</scope>
    <source>
        <strain evidence="7 8">F394</strain>
    </source>
</reference>
<dbReference type="Gene3D" id="3.30.1490.330">
    <property type="match status" value="1"/>
</dbReference>
<evidence type="ECO:0000313" key="8">
    <source>
        <dbReference type="Proteomes" id="UP001267426"/>
    </source>
</evidence>
<dbReference type="SUPFAM" id="SSF52440">
    <property type="entry name" value="PreATP-grasp domain"/>
    <property type="match status" value="1"/>
</dbReference>
<comment type="caution">
    <text evidence="7">The sequence shown here is derived from an EMBL/GenBank/DDBJ whole genome shotgun (WGS) entry which is preliminary data.</text>
</comment>
<evidence type="ECO:0000259" key="6">
    <source>
        <dbReference type="Pfam" id="PF03738"/>
    </source>
</evidence>
<evidence type="ECO:0000256" key="4">
    <source>
        <dbReference type="ARBA" id="ARBA00022840"/>
    </source>
</evidence>
<organism evidence="7 8">
    <name type="scientific">Rubrivirga litoralis</name>
    <dbReference type="NCBI Taxonomy" id="3075598"/>
    <lineage>
        <taxon>Bacteria</taxon>
        <taxon>Pseudomonadati</taxon>
        <taxon>Rhodothermota</taxon>
        <taxon>Rhodothermia</taxon>
        <taxon>Rhodothermales</taxon>
        <taxon>Rubricoccaceae</taxon>
        <taxon>Rubrivirga</taxon>
    </lineage>
</organism>
<feature type="domain" description="Glutathionylspermidine synthase pre-ATP-grasp-like" evidence="6">
    <location>
        <begin position="31"/>
        <end position="408"/>
    </location>
</feature>
<evidence type="ECO:0000256" key="3">
    <source>
        <dbReference type="ARBA" id="ARBA00022741"/>
    </source>
</evidence>
<protein>
    <submittedName>
        <fullName evidence="7">Glutathionylspermidine synthase family protein</fullName>
    </submittedName>
</protein>
<dbReference type="InterPro" id="IPR016185">
    <property type="entry name" value="PreATP-grasp_dom_sf"/>
</dbReference>
<evidence type="ECO:0000256" key="5">
    <source>
        <dbReference type="ARBA" id="ARBA00022842"/>
    </source>
</evidence>
<dbReference type="RefSeq" id="WP_311663777.1">
    <property type="nucleotide sequence ID" value="NZ_JAVRHT010000022.1"/>
</dbReference>
<dbReference type="SUPFAM" id="SSF56059">
    <property type="entry name" value="Glutathione synthetase ATP-binding domain-like"/>
    <property type="match status" value="1"/>
</dbReference>
<keyword evidence="2" id="KW-0479">Metal-binding</keyword>